<proteinExistence type="predicted"/>
<dbReference type="GO" id="GO:0042025">
    <property type="term" value="C:host cell nucleus"/>
    <property type="evidence" value="ECO:0007669"/>
    <property type="project" value="UniProtKB-SubCell"/>
</dbReference>
<dbReference type="Gene3D" id="3.40.50.300">
    <property type="entry name" value="P-loop containing nucleotide triphosphate hydrolases"/>
    <property type="match status" value="1"/>
</dbReference>
<evidence type="ECO:0000256" key="4">
    <source>
        <dbReference type="ARBA" id="ARBA00022741"/>
    </source>
</evidence>
<evidence type="ECO:0000313" key="8">
    <source>
        <dbReference type="EMBL" id="QTE03885.1"/>
    </source>
</evidence>
<evidence type="ECO:0000256" key="6">
    <source>
        <dbReference type="SAM" id="MobiDB-lite"/>
    </source>
</evidence>
<sequence length="559" mass="64222">MDGKGHSYTPGDEKRSGPNNYSLILQVKQGGACSKLTTEEIERHLKFTPSGKFYCDPELPDSILKSYMITFVTVANKFDDIVVTYHNGNEHTDCEFNGYHWHVAAYCNIHPSRDSRWGRKLLDISNASAETVFSCQVIKSAPALVRHIVKAPRKLVGMRGERYAPFVGGAEEVEPEEEKETSLTGSPDWDRTNLKQDSTYFRITNLSKLMAKYQTPDVGVLTQKVRMNKKDWPKLLELKCAASWDTVSKKAAELYCSEECVLPLDERMMKAPKFSGETEVWLSPDQSHLLFQKWIDWNGFDKEKFVDQLFAVLARRDKKKNTFMLQGSTCAGKSWVLRSLTYYYPFYGEVHGMGNYNFAYQGCLDKALIFIEEPMLEPATVDHAKQVLEGAPTLVNIKCKPPQTLQPTPVLITSNHDLWKWCPGEKETLMTRMYHWTCKRAPWLQQIQKSLHPIFWYRLYHNWQLKENHDFMTAAEQIEEQYYSQITDAPPRENKKRKIDQDDLNGVRKSLFAKDKTEGGGPKTPPPVCDVRENQEETADTYAEFQLPMADADGNIVNF</sequence>
<evidence type="ECO:0000256" key="5">
    <source>
        <dbReference type="ARBA" id="ARBA00022840"/>
    </source>
</evidence>
<evidence type="ECO:0000259" key="7">
    <source>
        <dbReference type="PROSITE" id="PS51206"/>
    </source>
</evidence>
<organism evidence="8">
    <name type="scientific">Turdus hortulorum parvoviridae sp</name>
    <dbReference type="NCBI Taxonomy" id="2794538"/>
    <lineage>
        <taxon>Viruses</taxon>
        <taxon>Monodnaviria</taxon>
        <taxon>Shotokuvirae</taxon>
        <taxon>Cossaviricota</taxon>
        <taxon>Quintoviricetes</taxon>
        <taxon>Piccovirales</taxon>
        <taxon>Parvoviridae</taxon>
    </lineage>
</organism>
<dbReference type="GO" id="GO:0005524">
    <property type="term" value="F:ATP binding"/>
    <property type="evidence" value="ECO:0007669"/>
    <property type="project" value="UniProtKB-KW"/>
</dbReference>
<reference evidence="8" key="1">
    <citation type="submission" date="2020-09" db="EMBL/GenBank/DDBJ databases">
        <title>Parvovirus dark matter in the feces of wild birds.</title>
        <authorList>
            <person name="Dai Z."/>
            <person name="Yang S."/>
            <person name="Zhang W."/>
        </authorList>
    </citation>
    <scope>NUCLEOTIDE SEQUENCE</scope>
    <source>
        <strain evidence="8">Gbt104par09</strain>
    </source>
</reference>
<evidence type="ECO:0000256" key="1">
    <source>
        <dbReference type="ARBA" id="ARBA00004147"/>
    </source>
</evidence>
<dbReference type="GO" id="GO:0006260">
    <property type="term" value="P:DNA replication"/>
    <property type="evidence" value="ECO:0007669"/>
    <property type="project" value="UniProtKB-KW"/>
</dbReference>
<dbReference type="GO" id="GO:0019079">
    <property type="term" value="P:viral genome replication"/>
    <property type="evidence" value="ECO:0007669"/>
    <property type="project" value="InterPro"/>
</dbReference>
<dbReference type="InterPro" id="IPR001257">
    <property type="entry name" value="Parvovirus_NS1_helicase"/>
</dbReference>
<feature type="domain" description="SF3 helicase" evidence="7">
    <location>
        <begin position="286"/>
        <end position="480"/>
    </location>
</feature>
<accession>A0A8A4XD47</accession>
<dbReference type="PROSITE" id="PS51206">
    <property type="entry name" value="SF3_HELICASE_1"/>
    <property type="match status" value="1"/>
</dbReference>
<dbReference type="InterPro" id="IPR027417">
    <property type="entry name" value="P-loop_NTPase"/>
</dbReference>
<keyword evidence="3" id="KW-0235">DNA replication</keyword>
<dbReference type="InterPro" id="IPR014015">
    <property type="entry name" value="Helicase_SF3_DNA-vir"/>
</dbReference>
<feature type="region of interest" description="Disordered" evidence="6">
    <location>
        <begin position="170"/>
        <end position="189"/>
    </location>
</feature>
<evidence type="ECO:0000256" key="2">
    <source>
        <dbReference type="ARBA" id="ARBA00022562"/>
    </source>
</evidence>
<evidence type="ECO:0000256" key="3">
    <source>
        <dbReference type="ARBA" id="ARBA00022705"/>
    </source>
</evidence>
<keyword evidence="4" id="KW-0547">Nucleotide-binding</keyword>
<keyword evidence="5" id="KW-0067">ATP-binding</keyword>
<dbReference type="Pfam" id="PF01057">
    <property type="entry name" value="Parvo_NS1"/>
    <property type="match status" value="1"/>
</dbReference>
<dbReference type="SUPFAM" id="SSF52540">
    <property type="entry name" value="P-loop containing nucleoside triphosphate hydrolases"/>
    <property type="match status" value="1"/>
</dbReference>
<dbReference type="EMBL" id="MW046465">
    <property type="protein sequence ID" value="QTE03885.1"/>
    <property type="molecule type" value="Genomic_DNA"/>
</dbReference>
<keyword evidence="2" id="KW-1048">Host nucleus</keyword>
<protein>
    <submittedName>
        <fullName evidence="8">Nonstructural protein</fullName>
    </submittedName>
</protein>
<name>A0A8A4XD47_9VIRU</name>
<feature type="region of interest" description="Disordered" evidence="6">
    <location>
        <begin position="511"/>
        <end position="530"/>
    </location>
</feature>
<comment type="subcellular location">
    <subcellularLocation>
        <location evidence="1">Host nucleus</location>
    </subcellularLocation>
</comment>